<dbReference type="NCBIfam" id="TIGR01484">
    <property type="entry name" value="HAD-SF-IIB"/>
    <property type="match status" value="1"/>
</dbReference>
<name>A0A0H3JB23_CLOPA</name>
<keyword evidence="1" id="KW-0378">Hydrolase</keyword>
<dbReference type="PATRIC" id="fig|1262449.3.peg.1392"/>
<reference evidence="1 4" key="1">
    <citation type="journal article" date="2015" name="Genome Announc.">
        <title>Complete Genome Sequence of the Nitrogen-Fixing and Solvent-Producing Clostridium pasteurianum DSM 525.</title>
        <authorList>
            <person name="Poehlein A."/>
            <person name="Grosse-Honebrink A."/>
            <person name="Zhang Y."/>
            <person name="Minton N.P."/>
            <person name="Daniel R."/>
        </authorList>
    </citation>
    <scope>NUCLEOTIDE SEQUENCE [LARGE SCALE GENOMIC DNA]</scope>
    <source>
        <strain evidence="1">DSM 525</strain>
        <strain evidence="4">DSM 525 / ATCC 6013</strain>
    </source>
</reference>
<dbReference type="AlphaFoldDB" id="A0A0H3JB23"/>
<keyword evidence="4" id="KW-1185">Reference proteome</keyword>
<dbReference type="SFLD" id="SFLDS00003">
    <property type="entry name" value="Haloacid_Dehalogenase"/>
    <property type="match status" value="1"/>
</dbReference>
<dbReference type="KEGG" id="cpae:CPAST_c29440"/>
<dbReference type="InterPro" id="IPR023214">
    <property type="entry name" value="HAD_sf"/>
</dbReference>
<proteinExistence type="predicted"/>
<organism evidence="1 4">
    <name type="scientific">Clostridium pasteurianum DSM 525 = ATCC 6013</name>
    <dbReference type="NCBI Taxonomy" id="1262449"/>
    <lineage>
        <taxon>Bacteria</taxon>
        <taxon>Bacillati</taxon>
        <taxon>Bacillota</taxon>
        <taxon>Clostridia</taxon>
        <taxon>Eubacteriales</taxon>
        <taxon>Clostridiaceae</taxon>
        <taxon>Clostridium</taxon>
    </lineage>
</organism>
<dbReference type="Pfam" id="PF08282">
    <property type="entry name" value="Hydrolase_3"/>
    <property type="match status" value="1"/>
</dbReference>
<dbReference type="PANTHER" id="PTHR10000">
    <property type="entry name" value="PHOSPHOSERINE PHOSPHATASE"/>
    <property type="match status" value="1"/>
</dbReference>
<evidence type="ECO:0000313" key="3">
    <source>
        <dbReference type="Proteomes" id="UP000028042"/>
    </source>
</evidence>
<dbReference type="SFLD" id="SFLDG01140">
    <property type="entry name" value="C2.B:_Phosphomannomutase_and_P"/>
    <property type="match status" value="1"/>
</dbReference>
<gene>
    <name evidence="1" type="ORF">CLPA_c29440</name>
    <name evidence="2" type="ORF">CP6013_00241</name>
</gene>
<dbReference type="InterPro" id="IPR036412">
    <property type="entry name" value="HAD-like_sf"/>
</dbReference>
<dbReference type="GeneID" id="93075066"/>
<sequence length="286" mass="33122">MRLSHEIYFELIDRNGEFMDTRFKNYLLISDMDGTLINTRGEISRENISAINNFVKKGGIFTIATGRTMESAGRYLKQLQVNAPIVLYNGAKIYDYKKEKTLCEISLEEPVKEIIRKVKYDDSSLGLEIYCEENVYIYNPCRFTERFSKKGYEIYYNIEDIWDKNWTKILILGEENQLDVMEIDFIDTFGDVNLIRSGENFLEIIPKNTSKGHGLIELCKILRTDLSNTIAVGDNMNDAELLKEAGYGFCVANGNKKLRDIVKYKCPSNDEAPIKYIVEWIERTLL</sequence>
<dbReference type="Proteomes" id="UP000030905">
    <property type="component" value="Chromosome"/>
</dbReference>
<dbReference type="eggNOG" id="COG0561">
    <property type="taxonomic scope" value="Bacteria"/>
</dbReference>
<dbReference type="SUPFAM" id="SSF56784">
    <property type="entry name" value="HAD-like"/>
    <property type="match status" value="1"/>
</dbReference>
<dbReference type="InterPro" id="IPR006379">
    <property type="entry name" value="HAD-SF_hydro_IIB"/>
</dbReference>
<accession>A0A0H3JB23</accession>
<dbReference type="EMBL" id="JPGY02000001">
    <property type="protein sequence ID" value="KRU10994.1"/>
    <property type="molecule type" value="Genomic_DNA"/>
</dbReference>
<dbReference type="GO" id="GO:0000287">
    <property type="term" value="F:magnesium ion binding"/>
    <property type="evidence" value="ECO:0007669"/>
    <property type="project" value="TreeGrafter"/>
</dbReference>
<dbReference type="InterPro" id="IPR000150">
    <property type="entry name" value="Cof"/>
</dbReference>
<reference evidence="2" key="2">
    <citation type="submission" date="2015-10" db="EMBL/GenBank/DDBJ databases">
        <title>Improved Draft Genome Sequence of Clostridium pasteurianum Strain ATCC 6013 (DSM 525) Using a Hybrid Next-Generation Sequencing Approach.</title>
        <authorList>
            <person name="Pyne M.E."/>
            <person name="Utturkar S.M."/>
            <person name="Brown S.D."/>
            <person name="Moo-Young M."/>
            <person name="Chung D.A."/>
            <person name="Chou P.C."/>
        </authorList>
    </citation>
    <scope>NUCLEOTIDE SEQUENCE</scope>
    <source>
        <strain evidence="2">ATCC 6013</strain>
    </source>
</reference>
<evidence type="ECO:0000313" key="2">
    <source>
        <dbReference type="EMBL" id="KRU10994.1"/>
    </source>
</evidence>
<dbReference type="GO" id="GO:0005829">
    <property type="term" value="C:cytosol"/>
    <property type="evidence" value="ECO:0007669"/>
    <property type="project" value="TreeGrafter"/>
</dbReference>
<evidence type="ECO:0000313" key="4">
    <source>
        <dbReference type="Proteomes" id="UP000030905"/>
    </source>
</evidence>
<dbReference type="GO" id="GO:0016791">
    <property type="term" value="F:phosphatase activity"/>
    <property type="evidence" value="ECO:0007669"/>
    <property type="project" value="TreeGrafter"/>
</dbReference>
<reference evidence="2 3" key="3">
    <citation type="journal article" name="Genome Announc.">
        <title>Improved Draft Genome Sequence of Clostridium pasteurianum Strain ATCC 6013 (DSM 525) Using a Hybrid Next-Generation Sequencing Approach.</title>
        <authorList>
            <person name="Pyne M.E."/>
            <person name="Utturkar S."/>
            <person name="Brown S.D."/>
            <person name="Moo-Young M."/>
            <person name="Chung D.A."/>
            <person name="Chou C.P."/>
        </authorList>
    </citation>
    <scope>NUCLEOTIDE SEQUENCE [LARGE SCALE GENOMIC DNA]</scope>
    <source>
        <strain evidence="2 3">ATCC 6013</strain>
    </source>
</reference>
<dbReference type="Proteomes" id="UP000028042">
    <property type="component" value="Unassembled WGS sequence"/>
</dbReference>
<dbReference type="RefSeq" id="WP_003443278.1">
    <property type="nucleotide sequence ID" value="NZ_ANZB01000003.1"/>
</dbReference>
<dbReference type="EMBL" id="CP009268">
    <property type="protein sequence ID" value="AJA52998.1"/>
    <property type="molecule type" value="Genomic_DNA"/>
</dbReference>
<dbReference type="Gene3D" id="3.40.50.1000">
    <property type="entry name" value="HAD superfamily/HAD-like"/>
    <property type="match status" value="1"/>
</dbReference>
<dbReference type="NCBIfam" id="TIGR00099">
    <property type="entry name" value="Cof-subfamily"/>
    <property type="match status" value="1"/>
</dbReference>
<dbReference type="Gene3D" id="3.30.1240.10">
    <property type="match status" value="1"/>
</dbReference>
<dbReference type="CDD" id="cd07516">
    <property type="entry name" value="HAD_Pase"/>
    <property type="match status" value="1"/>
</dbReference>
<protein>
    <submittedName>
        <fullName evidence="2">Cof-like hydrolase</fullName>
    </submittedName>
    <submittedName>
        <fullName evidence="1">HAD-superfamily hydrolase, subfamily IIB</fullName>
    </submittedName>
</protein>
<dbReference type="KEGG" id="cpat:CLPA_c29440"/>
<dbReference type="PANTHER" id="PTHR10000:SF8">
    <property type="entry name" value="HAD SUPERFAMILY HYDROLASE-LIKE, TYPE 3"/>
    <property type="match status" value="1"/>
</dbReference>
<evidence type="ECO:0000313" key="1">
    <source>
        <dbReference type="EMBL" id="AJA52998.1"/>
    </source>
</evidence>